<evidence type="ECO:0000256" key="1">
    <source>
        <dbReference type="SAM" id="MobiDB-lite"/>
    </source>
</evidence>
<protein>
    <submittedName>
        <fullName evidence="3">Uncharacterized protein</fullName>
    </submittedName>
</protein>
<feature type="region of interest" description="Disordered" evidence="1">
    <location>
        <begin position="1"/>
        <end position="74"/>
    </location>
</feature>
<gene>
    <name evidence="3" type="ORF">ZYGR_0AD01110</name>
</gene>
<evidence type="ECO:0000313" key="4">
    <source>
        <dbReference type="Proteomes" id="UP000187013"/>
    </source>
</evidence>
<feature type="transmembrane region" description="Helical" evidence="2">
    <location>
        <begin position="77"/>
        <end position="100"/>
    </location>
</feature>
<dbReference type="OrthoDB" id="4070655at2759"/>
<evidence type="ECO:0000256" key="2">
    <source>
        <dbReference type="SAM" id="Phobius"/>
    </source>
</evidence>
<proteinExistence type="predicted"/>
<dbReference type="AlphaFoldDB" id="A0A1Q3A5I3"/>
<accession>A0A1Q3A5I3</accession>
<reference evidence="3 4" key="1">
    <citation type="submission" date="2016-08" db="EMBL/GenBank/DDBJ databases">
        <title>Draft genome sequence of allopolyploid Zygosaccharomyces rouxii.</title>
        <authorList>
            <person name="Watanabe J."/>
            <person name="Uehara K."/>
            <person name="Mogi Y."/>
            <person name="Tsukioka Y."/>
        </authorList>
    </citation>
    <scope>NUCLEOTIDE SEQUENCE [LARGE SCALE GENOMIC DNA]</scope>
    <source>
        <strain evidence="3 4">NBRC 110957</strain>
    </source>
</reference>
<feature type="compositionally biased region" description="Basic and acidic residues" evidence="1">
    <location>
        <begin position="1"/>
        <end position="16"/>
    </location>
</feature>
<comment type="caution">
    <text evidence="3">The sequence shown here is derived from an EMBL/GenBank/DDBJ whole genome shotgun (WGS) entry which is preliminary data.</text>
</comment>
<dbReference type="EMBL" id="BDGX01000030">
    <property type="protein sequence ID" value="GAV50928.1"/>
    <property type="molecule type" value="Genomic_DNA"/>
</dbReference>
<keyword evidence="2" id="KW-1133">Transmembrane helix</keyword>
<keyword evidence="2" id="KW-0472">Membrane</keyword>
<organism evidence="3 4">
    <name type="scientific">Zygosaccharomyces rouxii</name>
    <dbReference type="NCBI Taxonomy" id="4956"/>
    <lineage>
        <taxon>Eukaryota</taxon>
        <taxon>Fungi</taxon>
        <taxon>Dikarya</taxon>
        <taxon>Ascomycota</taxon>
        <taxon>Saccharomycotina</taxon>
        <taxon>Saccharomycetes</taxon>
        <taxon>Saccharomycetales</taxon>
        <taxon>Saccharomycetaceae</taxon>
        <taxon>Zygosaccharomyces</taxon>
    </lineage>
</organism>
<keyword evidence="2" id="KW-0812">Transmembrane</keyword>
<evidence type="ECO:0000313" key="3">
    <source>
        <dbReference type="EMBL" id="GAV50928.1"/>
    </source>
</evidence>
<sequence length="104" mass="11504">MSDNEKVDKTEPKDSSVEVSPVKRVKRLEKKPLTPTKGRVSKPARQRTVSPRMKAKQVALATTRNPQQQQRQNKDSFYRGALLGSFLGATLSTVITNAIAKLLG</sequence>
<name>A0A1Q3A5I3_ZYGRO</name>
<dbReference type="Proteomes" id="UP000187013">
    <property type="component" value="Unassembled WGS sequence"/>
</dbReference>